<dbReference type="FunFam" id="3.40.1210.10:FF:000001">
    <property type="entry name" value="5'/3'-nucleotidase SurE"/>
    <property type="match status" value="1"/>
</dbReference>
<dbReference type="InterPro" id="IPR030048">
    <property type="entry name" value="SurE"/>
</dbReference>
<dbReference type="GO" id="GO:0046872">
    <property type="term" value="F:metal ion binding"/>
    <property type="evidence" value="ECO:0007669"/>
    <property type="project" value="UniProtKB-UniRule"/>
</dbReference>
<comment type="cofactor">
    <cofactor evidence="9">
        <name>a divalent metal cation</name>
        <dbReference type="ChEBI" id="CHEBI:60240"/>
    </cofactor>
    <text evidence="9">Binds 1 divalent metal cation per subunit.</text>
</comment>
<evidence type="ECO:0000256" key="2">
    <source>
        <dbReference type="ARBA" id="ARBA00001946"/>
    </source>
</evidence>
<keyword evidence="8 9" id="KW-0378">Hydrolase</keyword>
<dbReference type="Pfam" id="PF01975">
    <property type="entry name" value="SurE"/>
    <property type="match status" value="1"/>
</dbReference>
<dbReference type="GO" id="GO:0008253">
    <property type="term" value="F:5'-nucleotidase activity"/>
    <property type="evidence" value="ECO:0007669"/>
    <property type="project" value="UniProtKB-UniRule"/>
</dbReference>
<evidence type="ECO:0000313" key="12">
    <source>
        <dbReference type="Proteomes" id="UP000229730"/>
    </source>
</evidence>
<reference evidence="11 12" key="1">
    <citation type="submission" date="2017-10" db="EMBL/GenBank/DDBJ databases">
        <title>Frigbacter circumglobatus gen. nov. sp. nov., isolated from sediment cultured in situ.</title>
        <authorList>
            <person name="Zhao Z."/>
        </authorList>
    </citation>
    <scope>NUCLEOTIDE SEQUENCE [LARGE SCALE GENOMIC DNA]</scope>
    <source>
        <strain evidence="11 12">ZYL</strain>
    </source>
</reference>
<sequence length="260" mass="28606">MKNNPLAARILVTNDDGYNAPGLKALIEIAKSVSDDVWVVAPEEEQSGKGHSLSLSEPVRYRKVADKFYAVKGTPTDCVMMAVHSIMPNRPTILLSGINRGVNLAEDMTYSGTISAAMEGTICGVPSIAFSQEIDRTNNGDAFQVAKEQGENVLRTLISHAIEPGILYNVNFPQDSESLKGIRTTRQGFRDDEELFIDEREDPRGGCYFWIGFRRQYGNPVVGTDLAAIQDGYISVTPLHLDMTHEKTLLSLAKKIDKDA</sequence>
<evidence type="ECO:0000259" key="10">
    <source>
        <dbReference type="Pfam" id="PF01975"/>
    </source>
</evidence>
<dbReference type="InParanoid" id="A0A2G4YQE5"/>
<comment type="caution">
    <text evidence="11">The sequence shown here is derived from an EMBL/GenBank/DDBJ whole genome shotgun (WGS) entry which is preliminary data.</text>
</comment>
<dbReference type="Gene3D" id="3.40.1210.10">
    <property type="entry name" value="Survival protein SurE-like phosphatase/nucleotidase"/>
    <property type="match status" value="1"/>
</dbReference>
<name>A0A2G4YQE5_9PROT</name>
<evidence type="ECO:0000256" key="7">
    <source>
        <dbReference type="ARBA" id="ARBA00022741"/>
    </source>
</evidence>
<feature type="binding site" evidence="9">
    <location>
        <position position="16"/>
    </location>
    <ligand>
        <name>a divalent metal cation</name>
        <dbReference type="ChEBI" id="CHEBI:60240"/>
    </ligand>
</feature>
<keyword evidence="12" id="KW-1185">Reference proteome</keyword>
<comment type="cofactor">
    <cofactor evidence="2">
        <name>Mg(2+)</name>
        <dbReference type="ChEBI" id="CHEBI:18420"/>
    </cofactor>
</comment>
<dbReference type="PANTHER" id="PTHR30457:SF12">
    <property type="entry name" value="5'_3'-NUCLEOTIDASE SURE"/>
    <property type="match status" value="1"/>
</dbReference>
<comment type="catalytic activity">
    <reaction evidence="1 9">
        <text>a ribonucleoside 5'-phosphate + H2O = a ribonucleoside + phosphate</text>
        <dbReference type="Rhea" id="RHEA:12484"/>
        <dbReference type="ChEBI" id="CHEBI:15377"/>
        <dbReference type="ChEBI" id="CHEBI:18254"/>
        <dbReference type="ChEBI" id="CHEBI:43474"/>
        <dbReference type="ChEBI" id="CHEBI:58043"/>
        <dbReference type="EC" id="3.1.3.5"/>
    </reaction>
</comment>
<evidence type="ECO:0000256" key="6">
    <source>
        <dbReference type="ARBA" id="ARBA00022723"/>
    </source>
</evidence>
<dbReference type="HAMAP" id="MF_00060">
    <property type="entry name" value="SurE"/>
    <property type="match status" value="1"/>
</dbReference>
<dbReference type="InterPro" id="IPR002828">
    <property type="entry name" value="SurE-like_Pase/nucleotidase"/>
</dbReference>
<proteinExistence type="inferred from homology"/>
<evidence type="ECO:0000256" key="5">
    <source>
        <dbReference type="ARBA" id="ARBA00022490"/>
    </source>
</evidence>
<dbReference type="OrthoDB" id="9780815at2"/>
<organism evidence="11 12">
    <name type="scientific">Paremcibacter congregatus</name>
    <dbReference type="NCBI Taxonomy" id="2043170"/>
    <lineage>
        <taxon>Bacteria</taxon>
        <taxon>Pseudomonadati</taxon>
        <taxon>Pseudomonadota</taxon>
        <taxon>Alphaproteobacteria</taxon>
        <taxon>Emcibacterales</taxon>
        <taxon>Emcibacteraceae</taxon>
        <taxon>Paremcibacter</taxon>
    </lineage>
</organism>
<protein>
    <recommendedName>
        <fullName evidence="9">5'-nucleotidase SurE</fullName>
        <ecNumber evidence="9">3.1.3.5</ecNumber>
    </recommendedName>
    <alternativeName>
        <fullName evidence="9">Nucleoside 5'-monophosphate phosphohydrolase</fullName>
    </alternativeName>
</protein>
<keyword evidence="6 9" id="KW-0479">Metal-binding</keyword>
<evidence type="ECO:0000256" key="8">
    <source>
        <dbReference type="ARBA" id="ARBA00022801"/>
    </source>
</evidence>
<dbReference type="GO" id="GO:0005737">
    <property type="term" value="C:cytoplasm"/>
    <property type="evidence" value="ECO:0007669"/>
    <property type="project" value="UniProtKB-SubCell"/>
</dbReference>
<dbReference type="InterPro" id="IPR036523">
    <property type="entry name" value="SurE-like_sf"/>
</dbReference>
<feature type="binding site" evidence="9">
    <location>
        <position position="47"/>
    </location>
    <ligand>
        <name>a divalent metal cation</name>
        <dbReference type="ChEBI" id="CHEBI:60240"/>
    </ligand>
</feature>
<gene>
    <name evidence="9" type="primary">surE</name>
    <name evidence="11" type="ORF">CRD36_15020</name>
</gene>
<feature type="binding site" evidence="9">
    <location>
        <position position="99"/>
    </location>
    <ligand>
        <name>a divalent metal cation</name>
        <dbReference type="ChEBI" id="CHEBI:60240"/>
    </ligand>
</feature>
<keyword evidence="7 9" id="KW-0547">Nucleotide-binding</keyword>
<dbReference type="EC" id="3.1.3.5" evidence="9"/>
<dbReference type="RefSeq" id="WP_099474714.1">
    <property type="nucleotide sequence ID" value="NZ_CP041025.1"/>
</dbReference>
<dbReference type="EMBL" id="PDEM01000031">
    <property type="protein sequence ID" value="PHZ83686.1"/>
    <property type="molecule type" value="Genomic_DNA"/>
</dbReference>
<dbReference type="GO" id="GO:0008254">
    <property type="term" value="F:3'-nucleotidase activity"/>
    <property type="evidence" value="ECO:0007669"/>
    <property type="project" value="TreeGrafter"/>
</dbReference>
<accession>A0A2G4YQE5</accession>
<feature type="domain" description="Survival protein SurE-like phosphatase/nucleotidase" evidence="10">
    <location>
        <begin position="10"/>
        <end position="191"/>
    </location>
</feature>
<feature type="binding site" evidence="9">
    <location>
        <position position="15"/>
    </location>
    <ligand>
        <name>a divalent metal cation</name>
        <dbReference type="ChEBI" id="CHEBI:60240"/>
    </ligand>
</feature>
<dbReference type="NCBIfam" id="NF001490">
    <property type="entry name" value="PRK00346.1-4"/>
    <property type="match status" value="1"/>
</dbReference>
<comment type="similarity">
    <text evidence="4 9">Belongs to the SurE nucleotidase family.</text>
</comment>
<dbReference type="Proteomes" id="UP000229730">
    <property type="component" value="Unassembled WGS sequence"/>
</dbReference>
<evidence type="ECO:0000313" key="11">
    <source>
        <dbReference type="EMBL" id="PHZ83686.1"/>
    </source>
</evidence>
<keyword evidence="5 9" id="KW-0963">Cytoplasm</keyword>
<dbReference type="PANTHER" id="PTHR30457">
    <property type="entry name" value="5'-NUCLEOTIDASE SURE"/>
    <property type="match status" value="1"/>
</dbReference>
<evidence type="ECO:0000256" key="1">
    <source>
        <dbReference type="ARBA" id="ARBA00000815"/>
    </source>
</evidence>
<dbReference type="AlphaFoldDB" id="A0A2G4YQE5"/>
<evidence type="ECO:0000256" key="4">
    <source>
        <dbReference type="ARBA" id="ARBA00011062"/>
    </source>
</evidence>
<comment type="function">
    <text evidence="9">Nucleotidase that shows phosphatase activity on nucleoside 5'-monophosphates.</text>
</comment>
<dbReference type="NCBIfam" id="TIGR00087">
    <property type="entry name" value="surE"/>
    <property type="match status" value="1"/>
</dbReference>
<evidence type="ECO:0000256" key="9">
    <source>
        <dbReference type="HAMAP-Rule" id="MF_00060"/>
    </source>
</evidence>
<dbReference type="FunCoup" id="A0A2G4YQE5">
    <property type="interactions" value="220"/>
</dbReference>
<dbReference type="GO" id="GO:0000166">
    <property type="term" value="F:nucleotide binding"/>
    <property type="evidence" value="ECO:0007669"/>
    <property type="project" value="UniProtKB-KW"/>
</dbReference>
<dbReference type="GO" id="GO:0004309">
    <property type="term" value="F:exopolyphosphatase activity"/>
    <property type="evidence" value="ECO:0007669"/>
    <property type="project" value="TreeGrafter"/>
</dbReference>
<comment type="subcellular location">
    <subcellularLocation>
        <location evidence="3 9">Cytoplasm</location>
    </subcellularLocation>
</comment>
<evidence type="ECO:0000256" key="3">
    <source>
        <dbReference type="ARBA" id="ARBA00004496"/>
    </source>
</evidence>
<dbReference type="SUPFAM" id="SSF64167">
    <property type="entry name" value="SurE-like"/>
    <property type="match status" value="1"/>
</dbReference>